<dbReference type="AlphaFoldDB" id="A0A845LJH1"/>
<evidence type="ECO:0000313" key="3">
    <source>
        <dbReference type="Proteomes" id="UP000471031"/>
    </source>
</evidence>
<keyword evidence="1" id="KW-0732">Signal</keyword>
<name>A0A845LJH1_HELGE</name>
<comment type="caution">
    <text evidence="2">The sequence shown here is derived from an EMBL/GenBank/DDBJ whole genome shotgun (WGS) entry which is preliminary data.</text>
</comment>
<feature type="chain" id="PRO_5032683503" evidence="1">
    <location>
        <begin position="28"/>
        <end position="274"/>
    </location>
</feature>
<proteinExistence type="predicted"/>
<dbReference type="RefSeq" id="WP_161263104.1">
    <property type="nucleotide sequence ID" value="NZ_JAFBDC010000021.1"/>
</dbReference>
<feature type="signal peptide" evidence="1">
    <location>
        <begin position="1"/>
        <end position="27"/>
    </location>
</feature>
<evidence type="ECO:0000313" key="2">
    <source>
        <dbReference type="EMBL" id="MZP44535.1"/>
    </source>
</evidence>
<protein>
    <submittedName>
        <fullName evidence="2">Uncharacterized protein</fullName>
    </submittedName>
</protein>
<reference evidence="2 3" key="1">
    <citation type="submission" date="2020-01" db="EMBL/GenBank/DDBJ databases">
        <title>Whole genome sequence of Heliobacterium gestii DSM 11169.</title>
        <authorList>
            <person name="Kyndt J.A."/>
            <person name="Meyer T.E."/>
        </authorList>
    </citation>
    <scope>NUCLEOTIDE SEQUENCE [LARGE SCALE GENOMIC DNA]</scope>
    <source>
        <strain evidence="2 3">DSM 11169</strain>
    </source>
</reference>
<dbReference type="OrthoDB" id="9815752at2"/>
<evidence type="ECO:0000256" key="1">
    <source>
        <dbReference type="SAM" id="SignalP"/>
    </source>
</evidence>
<keyword evidence="3" id="KW-1185">Reference proteome</keyword>
<organism evidence="2 3">
    <name type="scientific">Heliomicrobium gestii</name>
    <name type="common">Heliobacterium gestii</name>
    <dbReference type="NCBI Taxonomy" id="2699"/>
    <lineage>
        <taxon>Bacteria</taxon>
        <taxon>Bacillati</taxon>
        <taxon>Bacillota</taxon>
        <taxon>Clostridia</taxon>
        <taxon>Eubacteriales</taxon>
        <taxon>Heliobacteriaceae</taxon>
        <taxon>Heliomicrobium</taxon>
    </lineage>
</organism>
<dbReference type="EMBL" id="WXEX01000019">
    <property type="protein sequence ID" value="MZP44535.1"/>
    <property type="molecule type" value="Genomic_DNA"/>
</dbReference>
<dbReference type="Proteomes" id="UP000471031">
    <property type="component" value="Unassembled WGS sequence"/>
</dbReference>
<sequence>MKVRIKLFTALFTLLYCLTMFTPYVLASESSKSNPIQAVKAAQLTLIEKATGNKSNINIGISNNIKEPKKLIEDKLKNTKYKLDEIKYIDGNNTTQESQQVGITSFETLFDVGCLVLSLNAYYEDPSFWNGFWVVMDTASVIFPGVPSISGVRTMMENSSKLKTSLSYSIKKYGQFSGSLPRGTQAHHIIEQRFAKNFSTTVYSMLAIALKDTDHSLMTYQMRQKIPYGTDYSNLQQNYLVAKHIEAYTELYDQTADDIWRFLAKFTESQWLSS</sequence>
<accession>A0A845LJH1</accession>
<gene>
    <name evidence="2" type="ORF">GTO89_16000</name>
</gene>